<sequence>MAKAYSATAPGETTAAPPPTTRRTTRSQSAEPQQIEKTNAGTAKNGEDASNTSAKRGARQTKTKDVVEELPTVDENSLFVGEDADADAEAEEDVDARLDEQLNGSPRRNSIGSAFSGTTAKTSFSQDEINKLDHEVICDVLPDILSAAERLTQLLVPNGANTPPETWKEIKRSGSKHNKLFTTRWESLRIHKPSLTSVEYIEPRYVLRALLNVASMAEVQPAAWRPDNVLYKINMALMLRTVLVQCDPADWTEEATGALESLDMAFPACIAGGEFKFAALDLWLELAAHVTIHRLEAAIESEPNFSAHEEIDNVFYDADSEFKHAKTLGLASANQEDFARAMEMVNQRISVLKEPFGQDDGKDATAANGYLKAQFRWDDFRSHALRYFDARIAEVNNRIEAAGGVQTIVSGLEQEVERRASEKIAEQMKGTYKKPGTPRQSLGGKSAIALLKGHEKRLSDQVPAAGAPAPVASMYPTNDTLQDSDVITHDFATGQRSEVDQDSLEGPTEVQSTAQQALASFAATQKQNARKAKARLLDRQENAVRVSSEMYMDSQTQASAATGKRSRAQMEEEVPEDFDPTQDDGFENDTRNHNDAAQRRAEVAFQERAPQRFPTIERRSDADVGPSTHEWISGTAPSPSKRQRKNPGSAIPPPRPAPAPEDGELPMSEFYKQAKLDAKYNRVLAPAAPVRTERTPWSDEEEAALIDLIVDHVADDEKIGYSNLKAIDQSLEESGEAKLSRRSAEDIRFKARNMKLTLLLAERKLPRNWDKVILDKKAIDRLAQRGIPYDQGRSRAAARVNNPLGQARPRASVTPSHTPVYSHSPGVRYESGGIL</sequence>
<feature type="compositionally biased region" description="Basic and acidic residues" evidence="1">
    <location>
        <begin position="588"/>
        <end position="602"/>
    </location>
</feature>
<proteinExistence type="predicted"/>
<protein>
    <recommendedName>
        <fullName evidence="4">Myb-like domain-containing protein</fullName>
    </recommendedName>
</protein>
<evidence type="ECO:0008006" key="4">
    <source>
        <dbReference type="Google" id="ProtNLM"/>
    </source>
</evidence>
<dbReference type="OrthoDB" id="5398572at2759"/>
<dbReference type="Proteomes" id="UP000230605">
    <property type="component" value="Chromosome 2"/>
</dbReference>
<feature type="compositionally biased region" description="Polar residues" evidence="1">
    <location>
        <begin position="102"/>
        <end position="123"/>
    </location>
</feature>
<feature type="region of interest" description="Disordered" evidence="1">
    <location>
        <begin position="1"/>
        <end position="81"/>
    </location>
</feature>
<comment type="caution">
    <text evidence="2">The sequence shown here is derived from an EMBL/GenBank/DDBJ whole genome shotgun (WGS) entry which is preliminary data.</text>
</comment>
<feature type="region of interest" description="Disordered" evidence="1">
    <location>
        <begin position="99"/>
        <end position="123"/>
    </location>
</feature>
<gene>
    <name evidence="2" type="ORF">CB0940_06604</name>
</gene>
<organism evidence="2 3">
    <name type="scientific">Cercospora beticola</name>
    <name type="common">Sugarbeet leaf spot fungus</name>
    <dbReference type="NCBI Taxonomy" id="122368"/>
    <lineage>
        <taxon>Eukaryota</taxon>
        <taxon>Fungi</taxon>
        <taxon>Dikarya</taxon>
        <taxon>Ascomycota</taxon>
        <taxon>Pezizomycotina</taxon>
        <taxon>Dothideomycetes</taxon>
        <taxon>Dothideomycetidae</taxon>
        <taxon>Mycosphaerellales</taxon>
        <taxon>Mycosphaerellaceae</taxon>
        <taxon>Cercospora</taxon>
    </lineage>
</organism>
<accession>A0A2G5I0J8</accession>
<feature type="compositionally biased region" description="Pro residues" evidence="1">
    <location>
        <begin position="650"/>
        <end position="659"/>
    </location>
</feature>
<dbReference type="CDD" id="cd00167">
    <property type="entry name" value="SANT"/>
    <property type="match status" value="1"/>
</dbReference>
<dbReference type="EMBL" id="LKMD01000102">
    <property type="protein sequence ID" value="PIA98335.1"/>
    <property type="molecule type" value="Genomic_DNA"/>
</dbReference>
<dbReference type="AlphaFoldDB" id="A0A2G5I0J8"/>
<feature type="region of interest" description="Disordered" evidence="1">
    <location>
        <begin position="801"/>
        <end position="835"/>
    </location>
</feature>
<feature type="region of interest" description="Disordered" evidence="1">
    <location>
        <begin position="545"/>
        <end position="665"/>
    </location>
</feature>
<feature type="compositionally biased region" description="Acidic residues" evidence="1">
    <location>
        <begin position="571"/>
        <end position="587"/>
    </location>
</feature>
<evidence type="ECO:0000256" key="1">
    <source>
        <dbReference type="SAM" id="MobiDB-lite"/>
    </source>
</evidence>
<name>A0A2G5I0J8_CERBT</name>
<reference evidence="2 3" key="1">
    <citation type="submission" date="2015-10" db="EMBL/GenBank/DDBJ databases">
        <title>The cercosporin biosynthetic gene cluster was horizontally transferred to several fungal lineages and shown to be expanded in Cercospora beticola based on microsynteny with recipient genomes.</title>
        <authorList>
            <person name="De Jonge R."/>
            <person name="Ebert M.K."/>
            <person name="Suttle J.C."/>
            <person name="Jurick Ii W.M."/>
            <person name="Secor G.A."/>
            <person name="Thomma B.P."/>
            <person name="Van De Peer Y."/>
            <person name="Bolton M.D."/>
        </authorList>
    </citation>
    <scope>NUCLEOTIDE SEQUENCE [LARGE SCALE GENOMIC DNA]</scope>
    <source>
        <strain evidence="2 3">09-40</strain>
    </source>
</reference>
<feature type="compositionally biased region" description="Polar residues" evidence="1">
    <location>
        <begin position="27"/>
        <end position="54"/>
    </location>
</feature>
<evidence type="ECO:0000313" key="2">
    <source>
        <dbReference type="EMBL" id="PIA98335.1"/>
    </source>
</evidence>
<dbReference type="InterPro" id="IPR001005">
    <property type="entry name" value="SANT/Myb"/>
</dbReference>
<evidence type="ECO:0000313" key="3">
    <source>
        <dbReference type="Proteomes" id="UP000230605"/>
    </source>
</evidence>